<dbReference type="SUPFAM" id="SSF54427">
    <property type="entry name" value="NTF2-like"/>
    <property type="match status" value="1"/>
</dbReference>
<evidence type="ECO:0008006" key="3">
    <source>
        <dbReference type="Google" id="ProtNLM"/>
    </source>
</evidence>
<name>A0ABP8IQJ0_9BACT</name>
<dbReference type="Proteomes" id="UP001501153">
    <property type="component" value="Unassembled WGS sequence"/>
</dbReference>
<dbReference type="Gene3D" id="3.10.450.50">
    <property type="match status" value="1"/>
</dbReference>
<dbReference type="RefSeq" id="WP_345237452.1">
    <property type="nucleotide sequence ID" value="NZ_BAABGZ010000073.1"/>
</dbReference>
<comment type="caution">
    <text evidence="1">The sequence shown here is derived from an EMBL/GenBank/DDBJ whole genome shotgun (WGS) entry which is preliminary data.</text>
</comment>
<dbReference type="InterPro" id="IPR032710">
    <property type="entry name" value="NTF2-like_dom_sf"/>
</dbReference>
<organism evidence="1 2">
    <name type="scientific">Hymenobacter saemangeumensis</name>
    <dbReference type="NCBI Taxonomy" id="1084522"/>
    <lineage>
        <taxon>Bacteria</taxon>
        <taxon>Pseudomonadati</taxon>
        <taxon>Bacteroidota</taxon>
        <taxon>Cytophagia</taxon>
        <taxon>Cytophagales</taxon>
        <taxon>Hymenobacteraceae</taxon>
        <taxon>Hymenobacter</taxon>
    </lineage>
</organism>
<keyword evidence="2" id="KW-1185">Reference proteome</keyword>
<accession>A0ABP8IQJ0</accession>
<reference evidence="2" key="1">
    <citation type="journal article" date="2019" name="Int. J. Syst. Evol. Microbiol.">
        <title>The Global Catalogue of Microorganisms (GCM) 10K type strain sequencing project: providing services to taxonomists for standard genome sequencing and annotation.</title>
        <authorList>
            <consortium name="The Broad Institute Genomics Platform"/>
            <consortium name="The Broad Institute Genome Sequencing Center for Infectious Disease"/>
            <person name="Wu L."/>
            <person name="Ma J."/>
        </authorList>
    </citation>
    <scope>NUCLEOTIDE SEQUENCE [LARGE SCALE GENOMIC DNA]</scope>
    <source>
        <strain evidence="2">JCM 17923</strain>
    </source>
</reference>
<sequence length="181" mass="19465">MHTITKSLQQILRYRLAPLSRRGGAGGGAPVHRPANHATSLALAGLLALLTHSAQAQSAPADDEALIRTTVNTYFEGWAVGDTALVSSAMHPSCHLKFVDATGAFGSRDKKTYLSGFKPRPKGDTQGRILALSRTGHAASVTARITSGSNRYTDYFNLLRISGRWYITDKVSIREDIAASK</sequence>
<protein>
    <recommendedName>
        <fullName evidence="3">Nuclear transport factor 2 family protein</fullName>
    </recommendedName>
</protein>
<dbReference type="Pfam" id="PF12893">
    <property type="entry name" value="Lumazine_bd_2"/>
    <property type="match status" value="1"/>
</dbReference>
<evidence type="ECO:0000313" key="1">
    <source>
        <dbReference type="EMBL" id="GAA4365284.1"/>
    </source>
</evidence>
<evidence type="ECO:0000313" key="2">
    <source>
        <dbReference type="Proteomes" id="UP001501153"/>
    </source>
</evidence>
<gene>
    <name evidence="1" type="ORF">GCM10023185_35470</name>
</gene>
<dbReference type="InterPro" id="IPR039437">
    <property type="entry name" value="FrzH/put_lumazine-bd"/>
</dbReference>
<proteinExistence type="predicted"/>
<dbReference type="EMBL" id="BAABGZ010000073">
    <property type="protein sequence ID" value="GAA4365284.1"/>
    <property type="molecule type" value="Genomic_DNA"/>
</dbReference>